<organism evidence="1 2">
    <name type="scientific">Sphagnum jensenii</name>
    <dbReference type="NCBI Taxonomy" id="128206"/>
    <lineage>
        <taxon>Eukaryota</taxon>
        <taxon>Viridiplantae</taxon>
        <taxon>Streptophyta</taxon>
        <taxon>Embryophyta</taxon>
        <taxon>Bryophyta</taxon>
        <taxon>Sphagnophytina</taxon>
        <taxon>Sphagnopsida</taxon>
        <taxon>Sphagnales</taxon>
        <taxon>Sphagnaceae</taxon>
        <taxon>Sphagnum</taxon>
    </lineage>
</organism>
<sequence length="113" mass="12658">MSPTEIWPSMTWKDVTSDYAGLFFRAEGGGSIAFGVEQPQNSNRLLNYETGSYLGHQPSTSNFSVIPGNVGGWAYTGPYDYGNSKDWTGIRFLISSGEVRPRNKAMRIWKRIK</sequence>
<protein>
    <submittedName>
        <fullName evidence="1">Uncharacterized protein</fullName>
    </submittedName>
</protein>
<name>A0ABP0VAI8_9BRYO</name>
<reference evidence="1" key="1">
    <citation type="submission" date="2024-02" db="EMBL/GenBank/DDBJ databases">
        <authorList>
            <consortium name="ELIXIR-Norway"/>
            <consortium name="Elixir Norway"/>
        </authorList>
    </citation>
    <scope>NUCLEOTIDE SEQUENCE</scope>
</reference>
<dbReference type="Proteomes" id="UP001497444">
    <property type="component" value="Unassembled WGS sequence"/>
</dbReference>
<keyword evidence="2" id="KW-1185">Reference proteome</keyword>
<proteinExistence type="predicted"/>
<evidence type="ECO:0000313" key="1">
    <source>
        <dbReference type="EMBL" id="CAK9251433.1"/>
    </source>
</evidence>
<evidence type="ECO:0000313" key="2">
    <source>
        <dbReference type="Proteomes" id="UP001497444"/>
    </source>
</evidence>
<accession>A0ABP0VAI8</accession>
<gene>
    <name evidence="1" type="ORF">CSSPJE1EN1_LOCUS26811</name>
</gene>
<dbReference type="EMBL" id="CAXAQS010000382">
    <property type="protein sequence ID" value="CAK9251433.1"/>
    <property type="molecule type" value="Genomic_DNA"/>
</dbReference>
<comment type="caution">
    <text evidence="1">The sequence shown here is derived from an EMBL/GenBank/DDBJ whole genome shotgun (WGS) entry which is preliminary data.</text>
</comment>